<evidence type="ECO:0000256" key="12">
    <source>
        <dbReference type="SAM" id="MobiDB-lite"/>
    </source>
</evidence>
<dbReference type="GO" id="GO:0000272">
    <property type="term" value="P:polysaccharide catabolic process"/>
    <property type="evidence" value="ECO:0007669"/>
    <property type="project" value="UniProtKB-KW"/>
</dbReference>
<dbReference type="GO" id="GO:0005886">
    <property type="term" value="C:plasma membrane"/>
    <property type="evidence" value="ECO:0007669"/>
    <property type="project" value="UniProtKB-SubCell"/>
</dbReference>
<dbReference type="KEGG" id="sbae:DSM104329_02012"/>
<dbReference type="Proteomes" id="UP001162834">
    <property type="component" value="Chromosome"/>
</dbReference>
<evidence type="ECO:0000256" key="2">
    <source>
        <dbReference type="ARBA" id="ARBA00022475"/>
    </source>
</evidence>
<keyword evidence="5" id="KW-0325">Glycoprotein</keyword>
<gene>
    <name evidence="14" type="ORF">DSM104329_02012</name>
</gene>
<dbReference type="PANTHER" id="PTHR16631:SF17">
    <property type="entry name" value="GLUCAN ENDO-1,3-BETA-GLUCOSIDASE BTGC"/>
    <property type="match status" value="1"/>
</dbReference>
<feature type="chain" id="PRO_5039374113" description="Endo-1,3-beta-glucanase btgC" evidence="13">
    <location>
        <begin position="38"/>
        <end position="516"/>
    </location>
</feature>
<dbReference type="SUPFAM" id="SSF51445">
    <property type="entry name" value="(Trans)glycosidases"/>
    <property type="match status" value="1"/>
</dbReference>
<keyword evidence="8" id="KW-0624">Polysaccharide degradation</keyword>
<dbReference type="GO" id="GO:0071555">
    <property type="term" value="P:cell wall organization"/>
    <property type="evidence" value="ECO:0007669"/>
    <property type="project" value="UniProtKB-KW"/>
</dbReference>
<comment type="function">
    <text evidence="9">Glucanases play a role in cell expansion during growth, in cell-cell fusion during mating, and in spore release during sporulation. This enzyme may be involved in beta-glucan degradation. Active on laminarin and lichenan.</text>
</comment>
<keyword evidence="15" id="KW-1185">Reference proteome</keyword>
<comment type="subcellular location">
    <subcellularLocation>
        <location evidence="1">Cell membrane</location>
    </subcellularLocation>
</comment>
<evidence type="ECO:0000256" key="11">
    <source>
        <dbReference type="ARBA" id="ARBA00043078"/>
    </source>
</evidence>
<evidence type="ECO:0000256" key="8">
    <source>
        <dbReference type="ARBA" id="ARBA00023326"/>
    </source>
</evidence>
<keyword evidence="13" id="KW-0732">Signal</keyword>
<evidence type="ECO:0000256" key="4">
    <source>
        <dbReference type="ARBA" id="ARBA00023136"/>
    </source>
</evidence>
<keyword evidence="7" id="KW-0961">Cell wall biogenesis/degradation</keyword>
<dbReference type="GO" id="GO:0016787">
    <property type="term" value="F:hydrolase activity"/>
    <property type="evidence" value="ECO:0007669"/>
    <property type="project" value="UniProtKB-KW"/>
</dbReference>
<dbReference type="RefSeq" id="WP_259315300.1">
    <property type="nucleotide sequence ID" value="NZ_CP087164.1"/>
</dbReference>
<evidence type="ECO:0000256" key="3">
    <source>
        <dbReference type="ARBA" id="ARBA00022801"/>
    </source>
</evidence>
<evidence type="ECO:0000256" key="6">
    <source>
        <dbReference type="ARBA" id="ARBA00023277"/>
    </source>
</evidence>
<dbReference type="InterPro" id="IPR017853">
    <property type="entry name" value="GH"/>
</dbReference>
<dbReference type="EMBL" id="CP087164">
    <property type="protein sequence ID" value="UGS35618.1"/>
    <property type="molecule type" value="Genomic_DNA"/>
</dbReference>
<keyword evidence="3" id="KW-0378">Hydrolase</keyword>
<sequence length="516" mass="55233">MTTMQRRSPRHGTAPAARLARLVPLCLVAAFAVPAVAAAARTPTDEADVASELPAPDVALGTPTVEDGRAGVCVSVRWRPVPDGALDGRPADRVASTGTVRLFAYAIDGASGPVQLAAAERRDRVDLDGDRERYCFRLSGEATRRLRADGATSAAALRDRLLADAVQAVDRDRDRAADAIGADEAGPPQLAAKAPCDMARLSAVTALTTCRNWVVYASPNLNDSAPAATIEAELRFLANQGFRGVVTYTVNGTMSQVPQIARKVGFQKVIVGLWNPGAEIGRIDAIKQQADGIVVGNEGIQRRYTIDQLEGWVRQLKSSYPKLAVTATNEWYWYLPSNNADVARRLMALGDFVFPNLHAFWDANPASNGLFSANPNLAAQFTKANLDQFFTGRAANPLGLPVILKEAWWPDRLTAGPNCPLQPNAPPGAPPPPSGPQWQAWNGAPYSEAAQRAFFAGLTARGVKFVWGEPFDMPAKAECKAPPPAGYGGLAGPHWGLWRAPGQPKQVVSAIDYGRY</sequence>
<evidence type="ECO:0000256" key="7">
    <source>
        <dbReference type="ARBA" id="ARBA00023316"/>
    </source>
</evidence>
<evidence type="ECO:0000256" key="13">
    <source>
        <dbReference type="SAM" id="SignalP"/>
    </source>
</evidence>
<feature type="region of interest" description="Disordered" evidence="12">
    <location>
        <begin position="418"/>
        <end position="442"/>
    </location>
</feature>
<proteinExistence type="predicted"/>
<organism evidence="14 15">
    <name type="scientific">Capillimicrobium parvum</name>
    <dbReference type="NCBI Taxonomy" id="2884022"/>
    <lineage>
        <taxon>Bacteria</taxon>
        <taxon>Bacillati</taxon>
        <taxon>Actinomycetota</taxon>
        <taxon>Thermoleophilia</taxon>
        <taxon>Solirubrobacterales</taxon>
        <taxon>Capillimicrobiaceae</taxon>
        <taxon>Capillimicrobium</taxon>
    </lineage>
</organism>
<feature type="compositionally biased region" description="Pro residues" evidence="12">
    <location>
        <begin position="423"/>
        <end position="435"/>
    </location>
</feature>
<evidence type="ECO:0000256" key="5">
    <source>
        <dbReference type="ARBA" id="ARBA00023180"/>
    </source>
</evidence>
<keyword evidence="4" id="KW-0472">Membrane</keyword>
<evidence type="ECO:0000313" key="14">
    <source>
        <dbReference type="EMBL" id="UGS35618.1"/>
    </source>
</evidence>
<keyword evidence="2" id="KW-1003">Cell membrane</keyword>
<dbReference type="PANTHER" id="PTHR16631">
    <property type="entry name" value="GLUCAN 1,3-BETA-GLUCOSIDASE"/>
    <property type="match status" value="1"/>
</dbReference>
<evidence type="ECO:0000256" key="1">
    <source>
        <dbReference type="ARBA" id="ARBA00004236"/>
    </source>
</evidence>
<keyword evidence="6" id="KW-0119">Carbohydrate metabolism</keyword>
<accession>A0A9E6XWV6</accession>
<dbReference type="InterPro" id="IPR050732">
    <property type="entry name" value="Beta-glucan_modifiers"/>
</dbReference>
<protein>
    <recommendedName>
        <fullName evidence="11">Endo-1,3-beta-glucanase btgC</fullName>
    </recommendedName>
    <alternativeName>
        <fullName evidence="10">Laminarinase btgC</fullName>
    </alternativeName>
</protein>
<name>A0A9E6XWV6_9ACTN</name>
<feature type="signal peptide" evidence="13">
    <location>
        <begin position="1"/>
        <end position="37"/>
    </location>
</feature>
<evidence type="ECO:0000256" key="10">
    <source>
        <dbReference type="ARBA" id="ARBA00042373"/>
    </source>
</evidence>
<reference evidence="14" key="1">
    <citation type="journal article" date="2022" name="Int. J. Syst. Evol. Microbiol.">
        <title>Pseudomonas aegrilactucae sp. nov. and Pseudomonas morbosilactucae sp. nov., pathogens causing bacterial rot of lettuce in Japan.</title>
        <authorList>
            <person name="Sawada H."/>
            <person name="Fujikawa T."/>
            <person name="Satou M."/>
        </authorList>
    </citation>
    <scope>NUCLEOTIDE SEQUENCE</scope>
    <source>
        <strain evidence="14">0166_1</strain>
    </source>
</reference>
<evidence type="ECO:0000256" key="9">
    <source>
        <dbReference type="ARBA" id="ARBA00037649"/>
    </source>
</evidence>
<dbReference type="AlphaFoldDB" id="A0A9E6XWV6"/>
<evidence type="ECO:0000313" key="15">
    <source>
        <dbReference type="Proteomes" id="UP001162834"/>
    </source>
</evidence>